<dbReference type="SUPFAM" id="SSF55347">
    <property type="entry name" value="Glyceraldehyde-3-phosphate dehydrogenase-like, C-terminal domain"/>
    <property type="match status" value="2"/>
</dbReference>
<dbReference type="EMBL" id="JARBDR010000903">
    <property type="protein sequence ID" value="KAJ8304181.1"/>
    <property type="molecule type" value="Genomic_DNA"/>
</dbReference>
<gene>
    <name evidence="3" type="ORF">KUTeg_017764</name>
</gene>
<feature type="domain" description="Gfo/Idh/MocA-like oxidoreductase C-terminal" evidence="2">
    <location>
        <begin position="233"/>
        <end position="476"/>
    </location>
</feature>
<evidence type="ECO:0000313" key="4">
    <source>
        <dbReference type="Proteomes" id="UP001217089"/>
    </source>
</evidence>
<sequence length="487" mass="55113">MMTNILILGDDRFTYHFYRSTPEKGGKMTSQMKNKEGGNPVTAVVIGAGSRGSGYPRYALQYPDRLQIVGVADPRKFYRERIQEKYNIVDQHVFEDWKDIASKEKFADCAIICTPDRGKVTEEDCKEIVKVCKENKVILAVCHVLRYTPWATKLRELIQNGAIGDVVNIQHLEPVGYWHFAHSFVRGNWRRQDTSTFSLLAKCSHDVDLITYWMGNRRCRSVSSFGQLTHFNKENKVGYWHFAHSYVRGNWHREDRSACSLLAKCCHDIDLITYWMGDRRCEGVSSFGKLTHFTKENKPKNASSRCIDCPQNIESVCPYSAKKIYLEQYKKALKTGPYGRCVYDCDNDVMSQQVVNMQFEGGPTATLSMVAFTESICAREIKIFGTKGELRCTGTSSPVIEYVNFCTGERENIRAFPDEKAMSSGLGGHGGADYHCVDSFISAVMNNDQSKILSGPDDTLASHLLVFAAEKARKENIVVNLNKDGTF</sequence>
<dbReference type="Pfam" id="PF02894">
    <property type="entry name" value="GFO_IDH_MocA_C"/>
    <property type="match status" value="2"/>
</dbReference>
<dbReference type="SUPFAM" id="SSF51735">
    <property type="entry name" value="NAD(P)-binding Rossmann-fold domains"/>
    <property type="match status" value="1"/>
</dbReference>
<organism evidence="3 4">
    <name type="scientific">Tegillarca granosa</name>
    <name type="common">Malaysian cockle</name>
    <name type="synonym">Anadara granosa</name>
    <dbReference type="NCBI Taxonomy" id="220873"/>
    <lineage>
        <taxon>Eukaryota</taxon>
        <taxon>Metazoa</taxon>
        <taxon>Spiralia</taxon>
        <taxon>Lophotrochozoa</taxon>
        <taxon>Mollusca</taxon>
        <taxon>Bivalvia</taxon>
        <taxon>Autobranchia</taxon>
        <taxon>Pteriomorphia</taxon>
        <taxon>Arcoida</taxon>
        <taxon>Arcoidea</taxon>
        <taxon>Arcidae</taxon>
        <taxon>Tegillarca</taxon>
    </lineage>
</organism>
<feature type="domain" description="Gfo/Idh/MocA-like oxidoreductase C-terminal" evidence="2">
    <location>
        <begin position="155"/>
        <end position="225"/>
    </location>
</feature>
<dbReference type="PANTHER" id="PTHR43377">
    <property type="entry name" value="BILIVERDIN REDUCTASE A"/>
    <property type="match status" value="1"/>
</dbReference>
<dbReference type="InterPro" id="IPR004104">
    <property type="entry name" value="Gfo/Idh/MocA-like_OxRdtase_C"/>
</dbReference>
<evidence type="ECO:0000259" key="2">
    <source>
        <dbReference type="Pfam" id="PF02894"/>
    </source>
</evidence>
<keyword evidence="4" id="KW-1185">Reference proteome</keyword>
<evidence type="ECO:0008006" key="5">
    <source>
        <dbReference type="Google" id="ProtNLM"/>
    </source>
</evidence>
<evidence type="ECO:0000313" key="3">
    <source>
        <dbReference type="EMBL" id="KAJ8304181.1"/>
    </source>
</evidence>
<feature type="domain" description="Gfo/Idh/MocA-like oxidoreductase N-terminal" evidence="1">
    <location>
        <begin position="43"/>
        <end position="116"/>
    </location>
</feature>
<name>A0ABQ9EJW6_TEGGR</name>
<proteinExistence type="predicted"/>
<evidence type="ECO:0000259" key="1">
    <source>
        <dbReference type="Pfam" id="PF01408"/>
    </source>
</evidence>
<dbReference type="Pfam" id="PF01408">
    <property type="entry name" value="GFO_IDH_MocA"/>
    <property type="match status" value="1"/>
</dbReference>
<dbReference type="Gene3D" id="3.30.360.10">
    <property type="entry name" value="Dihydrodipicolinate Reductase, domain 2"/>
    <property type="match status" value="1"/>
</dbReference>
<accession>A0ABQ9EJW6</accession>
<dbReference type="Gene3D" id="3.40.50.720">
    <property type="entry name" value="NAD(P)-binding Rossmann-like Domain"/>
    <property type="match status" value="2"/>
</dbReference>
<dbReference type="Proteomes" id="UP001217089">
    <property type="component" value="Unassembled WGS sequence"/>
</dbReference>
<dbReference type="InterPro" id="IPR000683">
    <property type="entry name" value="Gfo/Idh/MocA-like_OxRdtase_N"/>
</dbReference>
<dbReference type="PANTHER" id="PTHR43377:SF2">
    <property type="entry name" value="BINDING ROSSMANN FOLD OXIDOREDUCTASE, PUTATIVE (AFU_ORTHOLOGUE AFUA_4G00560)-RELATED"/>
    <property type="match status" value="1"/>
</dbReference>
<comment type="caution">
    <text evidence="3">The sequence shown here is derived from an EMBL/GenBank/DDBJ whole genome shotgun (WGS) entry which is preliminary data.</text>
</comment>
<dbReference type="InterPro" id="IPR051450">
    <property type="entry name" value="Gfo/Idh/MocA_Oxidoreductases"/>
</dbReference>
<protein>
    <recommendedName>
        <fullName evidence="5">Gfo/Idh/MocA family oxidoreductase</fullName>
    </recommendedName>
</protein>
<dbReference type="InterPro" id="IPR036291">
    <property type="entry name" value="NAD(P)-bd_dom_sf"/>
</dbReference>
<reference evidence="3 4" key="1">
    <citation type="submission" date="2022-12" db="EMBL/GenBank/DDBJ databases">
        <title>Chromosome-level genome of Tegillarca granosa.</title>
        <authorList>
            <person name="Kim J."/>
        </authorList>
    </citation>
    <scope>NUCLEOTIDE SEQUENCE [LARGE SCALE GENOMIC DNA]</scope>
    <source>
        <strain evidence="3">Teg-2019</strain>
        <tissue evidence="3">Adductor muscle</tissue>
    </source>
</reference>